<dbReference type="Proteomes" id="UP000292695">
    <property type="component" value="Unassembled WGS sequence"/>
</dbReference>
<feature type="signal peptide" evidence="1">
    <location>
        <begin position="1"/>
        <end position="30"/>
    </location>
</feature>
<gene>
    <name evidence="2" type="ORF">E0H50_35865</name>
</gene>
<evidence type="ECO:0000256" key="1">
    <source>
        <dbReference type="SAM" id="SignalP"/>
    </source>
</evidence>
<organism evidence="2 3">
    <name type="scientific">Kribbella sindirgiensis</name>
    <dbReference type="NCBI Taxonomy" id="1124744"/>
    <lineage>
        <taxon>Bacteria</taxon>
        <taxon>Bacillati</taxon>
        <taxon>Actinomycetota</taxon>
        <taxon>Actinomycetes</taxon>
        <taxon>Propionibacteriales</taxon>
        <taxon>Kribbellaceae</taxon>
        <taxon>Kribbella</taxon>
    </lineage>
</organism>
<accession>A0A4R0I1Q1</accession>
<keyword evidence="3" id="KW-1185">Reference proteome</keyword>
<dbReference type="PROSITE" id="PS51257">
    <property type="entry name" value="PROKAR_LIPOPROTEIN"/>
    <property type="match status" value="1"/>
</dbReference>
<feature type="chain" id="PRO_5020429885" description="Lipoprotein" evidence="1">
    <location>
        <begin position="31"/>
        <end position="216"/>
    </location>
</feature>
<evidence type="ECO:0000313" key="3">
    <source>
        <dbReference type="Proteomes" id="UP000292695"/>
    </source>
</evidence>
<evidence type="ECO:0000313" key="2">
    <source>
        <dbReference type="EMBL" id="TCC21655.1"/>
    </source>
</evidence>
<name>A0A4R0I1Q1_9ACTN</name>
<keyword evidence="1" id="KW-0732">Signal</keyword>
<dbReference type="AlphaFoldDB" id="A0A4R0I1Q1"/>
<dbReference type="RefSeq" id="WP_131295456.1">
    <property type="nucleotide sequence ID" value="NZ_SJKA01000019.1"/>
</dbReference>
<reference evidence="2 3" key="1">
    <citation type="submission" date="2019-02" db="EMBL/GenBank/DDBJ databases">
        <title>Kribbella capetownensis sp. nov. and Kribbella speibonae sp. nov., isolated from soil.</title>
        <authorList>
            <person name="Curtis S.M."/>
            <person name="Norton I."/>
            <person name="Everest G.J."/>
            <person name="Meyers P.R."/>
        </authorList>
    </citation>
    <scope>NUCLEOTIDE SEQUENCE [LARGE SCALE GENOMIC DNA]</scope>
    <source>
        <strain evidence="2 3">DSM 27082</strain>
    </source>
</reference>
<dbReference type="EMBL" id="SJKA01000019">
    <property type="protein sequence ID" value="TCC21655.1"/>
    <property type="molecule type" value="Genomic_DNA"/>
</dbReference>
<evidence type="ECO:0008006" key="4">
    <source>
        <dbReference type="Google" id="ProtNLM"/>
    </source>
</evidence>
<comment type="caution">
    <text evidence="2">The sequence shown here is derived from an EMBL/GenBank/DDBJ whole genome shotgun (WGS) entry which is preliminary data.</text>
</comment>
<proteinExistence type="predicted"/>
<protein>
    <recommendedName>
        <fullName evidence="4">Lipoprotein</fullName>
    </recommendedName>
</protein>
<dbReference type="OrthoDB" id="9978578at2"/>
<sequence>MVRYSHVGVMLSAAVLAAVFVASCGGEGQAGPPTVTQTVVVGPPTSAPTTSYAPEPGETTPADTLESRAVACRELKYYNLSPVTEKNADINAYIVWRWYLANQSNDDPRWLGCVVEDPTSPLGQYVASTHLFSDVAKPPEGPYGMGSERTFVTQLIDRQQLDGNWVNVVEQAKVHMVFHRLPPYTQGVWLLRGVEITARSTLDSGDMGPGGTYGTM</sequence>